<dbReference type="Gene3D" id="1.10.490.50">
    <property type="entry name" value="Antibiotic binding domain of TipA-like multidrug resistance regulators"/>
    <property type="match status" value="1"/>
</dbReference>
<sequence length="249" mass="28351">MPEWPIRDVSRVTGVTSRTLRHYEQIGLLRPSRVAENGYRFYGDAELSRLYRILSLRSLELPLATIQIALEDDATLAEAITSHLALLEERRDRTNQQINVVRHTLEALTKGQTMTIQEIFAGFDHAQHENEVRERWGDGAWEHSVKRRDQMSTAQRRTDDERSFDINAALRDAATSGDNPTGAEFQALVAAHHRWVTEYWGGRVPDRNAYTGLSELYAADARFAATYGGQRNAEVIREAMQAWIATNLK</sequence>
<dbReference type="InterPro" id="IPR047057">
    <property type="entry name" value="MerR_fam"/>
</dbReference>
<dbReference type="InterPro" id="IPR009061">
    <property type="entry name" value="DNA-bd_dom_put_sf"/>
</dbReference>
<dbReference type="GO" id="GO:0003700">
    <property type="term" value="F:DNA-binding transcription factor activity"/>
    <property type="evidence" value="ECO:0007669"/>
    <property type="project" value="InterPro"/>
</dbReference>
<dbReference type="Pfam" id="PF07739">
    <property type="entry name" value="TipAS"/>
    <property type="match status" value="1"/>
</dbReference>
<dbReference type="AlphaFoldDB" id="A0A2A3ZF23"/>
<protein>
    <recommendedName>
        <fullName evidence="3">HTH merR-type domain-containing protein</fullName>
    </recommendedName>
</protein>
<dbReference type="Pfam" id="PF13411">
    <property type="entry name" value="MerR_1"/>
    <property type="match status" value="1"/>
</dbReference>
<feature type="domain" description="HTH merR-type" evidence="3">
    <location>
        <begin position="3"/>
        <end position="72"/>
    </location>
</feature>
<dbReference type="InterPro" id="IPR000551">
    <property type="entry name" value="MerR-type_HTH_dom"/>
</dbReference>
<dbReference type="InterPro" id="IPR036244">
    <property type="entry name" value="TipA-like_antibiotic-bd"/>
</dbReference>
<dbReference type="SUPFAM" id="SSF89082">
    <property type="entry name" value="Antibiotic binding domain of TipA-like multidrug resistance regulators"/>
    <property type="match status" value="1"/>
</dbReference>
<evidence type="ECO:0000313" key="5">
    <source>
        <dbReference type="Proteomes" id="UP000217720"/>
    </source>
</evidence>
<dbReference type="SMART" id="SM00422">
    <property type="entry name" value="HTH_MERR"/>
    <property type="match status" value="1"/>
</dbReference>
<evidence type="ECO:0000256" key="1">
    <source>
        <dbReference type="ARBA" id="ARBA00023125"/>
    </source>
</evidence>
<dbReference type="RefSeq" id="WP_096160550.1">
    <property type="nucleotide sequence ID" value="NZ_NRGO01000010.1"/>
</dbReference>
<comment type="caution">
    <text evidence="4">The sequence shown here is derived from an EMBL/GenBank/DDBJ whole genome shotgun (WGS) entry which is preliminary data.</text>
</comment>
<dbReference type="EMBL" id="NRGO01000010">
    <property type="protein sequence ID" value="PCC50199.1"/>
    <property type="molecule type" value="Genomic_DNA"/>
</dbReference>
<keyword evidence="1" id="KW-0238">DNA-binding</keyword>
<organism evidence="4 5">
    <name type="scientific">Brevibacterium aurantiacum</name>
    <dbReference type="NCBI Taxonomy" id="273384"/>
    <lineage>
        <taxon>Bacteria</taxon>
        <taxon>Bacillati</taxon>
        <taxon>Actinomycetota</taxon>
        <taxon>Actinomycetes</taxon>
        <taxon>Micrococcales</taxon>
        <taxon>Brevibacteriaceae</taxon>
        <taxon>Brevibacterium</taxon>
    </lineage>
</organism>
<reference evidence="4 5" key="1">
    <citation type="journal article" date="2017" name="Elife">
        <title>Extensive horizontal gene transfer in cheese-associated bacteria.</title>
        <authorList>
            <person name="Bonham K.S."/>
            <person name="Wolfe B.E."/>
            <person name="Dutton R.J."/>
        </authorList>
    </citation>
    <scope>NUCLEOTIDE SEQUENCE [LARGE SCALE GENOMIC DNA]</scope>
    <source>
        <strain evidence="4 5">900_6</strain>
    </source>
</reference>
<dbReference type="CDD" id="cd01106">
    <property type="entry name" value="HTH_TipAL-Mta"/>
    <property type="match status" value="1"/>
</dbReference>
<evidence type="ECO:0000259" key="3">
    <source>
        <dbReference type="PROSITE" id="PS50937"/>
    </source>
</evidence>
<name>A0A2A3ZF23_BREAU</name>
<feature type="coiled-coil region" evidence="2">
    <location>
        <begin position="77"/>
        <end position="104"/>
    </location>
</feature>
<dbReference type="PANTHER" id="PTHR30204">
    <property type="entry name" value="REDOX-CYCLING DRUG-SENSING TRANSCRIPTIONAL ACTIVATOR SOXR"/>
    <property type="match status" value="1"/>
</dbReference>
<dbReference type="Proteomes" id="UP000217720">
    <property type="component" value="Unassembled WGS sequence"/>
</dbReference>
<dbReference type="Gene3D" id="1.10.1660.10">
    <property type="match status" value="1"/>
</dbReference>
<evidence type="ECO:0000313" key="4">
    <source>
        <dbReference type="EMBL" id="PCC50199.1"/>
    </source>
</evidence>
<evidence type="ECO:0000256" key="2">
    <source>
        <dbReference type="SAM" id="Coils"/>
    </source>
</evidence>
<dbReference type="PROSITE" id="PS50937">
    <property type="entry name" value="HTH_MERR_2"/>
    <property type="match status" value="1"/>
</dbReference>
<gene>
    <name evidence="4" type="ORF">CIK62_09650</name>
</gene>
<dbReference type="GO" id="GO:0003677">
    <property type="term" value="F:DNA binding"/>
    <property type="evidence" value="ECO:0007669"/>
    <property type="project" value="UniProtKB-KW"/>
</dbReference>
<dbReference type="InterPro" id="IPR012925">
    <property type="entry name" value="TipAS_dom"/>
</dbReference>
<dbReference type="SUPFAM" id="SSF46955">
    <property type="entry name" value="Putative DNA-binding domain"/>
    <property type="match status" value="1"/>
</dbReference>
<proteinExistence type="predicted"/>
<keyword evidence="2" id="KW-0175">Coiled coil</keyword>
<accession>A0A2A3ZF23</accession>
<dbReference type="PANTHER" id="PTHR30204:SF97">
    <property type="entry name" value="MERR FAMILY REGULATORY PROTEIN"/>
    <property type="match status" value="1"/>
</dbReference>